<feature type="region of interest" description="Disordered" evidence="3">
    <location>
        <begin position="205"/>
        <end position="252"/>
    </location>
</feature>
<dbReference type="CDD" id="cd00322">
    <property type="entry name" value="FNR_like"/>
    <property type="match status" value="1"/>
</dbReference>
<dbReference type="GeneID" id="25726379"/>
<gene>
    <name evidence="5" type="ORF">MNEG_0261</name>
</gene>
<dbReference type="SUPFAM" id="SSF63380">
    <property type="entry name" value="Riboflavin synthase domain-like"/>
    <property type="match status" value="1"/>
</dbReference>
<sequence length="324" mass="33841">MHRTAAGATPGDGAQPPGPKVAAHVVARWAETPTVTGLRLRVDPALFSFKAGQWVDFWVPGLKQVGGFSIVSTPAQLAGDGTFDLGVKATKHPVAEWICTKAAAGAPVSVRAGGTFTLAPASLQPGRPSLFVAGGIGVTPLVSMLAELTQHWRAQQLTRPEGAAPLGPRAVLIYSSRAAHEFALLPRLLDLRDEAGGLLQIRLHTSDYSPPATPGSGGSGGMGAEVSGVESSAAEEEEEEEEASRGPPPVLLQKGVRSLMRRRVTERDLRAAVGELREAALAGGSSGGKVVCYVCGPPALSDQVVAQLEADEEGVEEVVMERWW</sequence>
<evidence type="ECO:0000313" key="6">
    <source>
        <dbReference type="Proteomes" id="UP000054498"/>
    </source>
</evidence>
<keyword evidence="6" id="KW-1185">Reference proteome</keyword>
<dbReference type="PANTHER" id="PTHR46505:SF1">
    <property type="entry name" value="OXIDOREDUCTASE NAD-BINDING DOMAIN-CONTAINING PROTEIN 1"/>
    <property type="match status" value="1"/>
</dbReference>
<dbReference type="AlphaFoldDB" id="A0A0D2KCB2"/>
<evidence type="ECO:0000313" key="5">
    <source>
        <dbReference type="EMBL" id="KIZ07698.1"/>
    </source>
</evidence>
<dbReference type="GO" id="GO:0005739">
    <property type="term" value="C:mitochondrion"/>
    <property type="evidence" value="ECO:0007669"/>
    <property type="project" value="TreeGrafter"/>
</dbReference>
<keyword evidence="2" id="KW-0520">NAD</keyword>
<dbReference type="KEGG" id="mng:MNEG_0261"/>
<dbReference type="SUPFAM" id="SSF52343">
    <property type="entry name" value="Ferredoxin reductase-like, C-terminal NADP-linked domain"/>
    <property type="match status" value="1"/>
</dbReference>
<dbReference type="STRING" id="145388.A0A0D2KCB2"/>
<feature type="compositionally biased region" description="Acidic residues" evidence="3">
    <location>
        <begin position="233"/>
        <end position="242"/>
    </location>
</feature>
<accession>A0A0D2KCB2</accession>
<evidence type="ECO:0000256" key="2">
    <source>
        <dbReference type="ARBA" id="ARBA00023027"/>
    </source>
</evidence>
<proteinExistence type="predicted"/>
<dbReference type="OrthoDB" id="567878at2759"/>
<dbReference type="PRINTS" id="PR00410">
    <property type="entry name" value="PHEHYDRXLASE"/>
</dbReference>
<dbReference type="GO" id="GO:0016491">
    <property type="term" value="F:oxidoreductase activity"/>
    <property type="evidence" value="ECO:0007669"/>
    <property type="project" value="UniProtKB-KW"/>
</dbReference>
<dbReference type="InterPro" id="IPR039261">
    <property type="entry name" value="FNR_nucleotide-bd"/>
</dbReference>
<keyword evidence="1 5" id="KW-0560">Oxidoreductase</keyword>
<evidence type="ECO:0000256" key="1">
    <source>
        <dbReference type="ARBA" id="ARBA00023002"/>
    </source>
</evidence>
<dbReference type="Gene3D" id="3.40.50.80">
    <property type="entry name" value="Nucleotide-binding domain of ferredoxin-NADP reductase (FNR) module"/>
    <property type="match status" value="1"/>
</dbReference>
<dbReference type="InterPro" id="IPR052128">
    <property type="entry name" value="Oxidoreductase_NAD-binding"/>
</dbReference>
<dbReference type="InterPro" id="IPR017938">
    <property type="entry name" value="Riboflavin_synthase-like_b-brl"/>
</dbReference>
<dbReference type="EMBL" id="KK100238">
    <property type="protein sequence ID" value="KIZ07698.1"/>
    <property type="molecule type" value="Genomic_DNA"/>
</dbReference>
<dbReference type="Gene3D" id="2.40.30.10">
    <property type="entry name" value="Translation factors"/>
    <property type="match status" value="1"/>
</dbReference>
<evidence type="ECO:0000256" key="3">
    <source>
        <dbReference type="SAM" id="MobiDB-lite"/>
    </source>
</evidence>
<dbReference type="EC" id="1.-.-.-" evidence="5"/>
<reference evidence="5 6" key="1">
    <citation type="journal article" date="2013" name="BMC Genomics">
        <title>Reconstruction of the lipid metabolism for the microalga Monoraphidium neglectum from its genome sequence reveals characteristics suitable for biofuel production.</title>
        <authorList>
            <person name="Bogen C."/>
            <person name="Al-Dilaimi A."/>
            <person name="Albersmeier A."/>
            <person name="Wichmann J."/>
            <person name="Grundmann M."/>
            <person name="Rupp O."/>
            <person name="Lauersen K.J."/>
            <person name="Blifernez-Klassen O."/>
            <person name="Kalinowski J."/>
            <person name="Goesmann A."/>
            <person name="Mussgnug J.H."/>
            <person name="Kruse O."/>
        </authorList>
    </citation>
    <scope>NUCLEOTIDE SEQUENCE [LARGE SCALE GENOMIC DNA]</scope>
    <source>
        <strain evidence="5 6">SAG 48.87</strain>
    </source>
</reference>
<dbReference type="RefSeq" id="XP_013906717.1">
    <property type="nucleotide sequence ID" value="XM_014051263.1"/>
</dbReference>
<dbReference type="InterPro" id="IPR017927">
    <property type="entry name" value="FAD-bd_FR_type"/>
</dbReference>
<feature type="domain" description="FAD-binding FR-type" evidence="4">
    <location>
        <begin position="18"/>
        <end position="121"/>
    </location>
</feature>
<name>A0A0D2KCB2_9CHLO</name>
<feature type="region of interest" description="Disordered" evidence="3">
    <location>
        <begin position="1"/>
        <end position="20"/>
    </location>
</feature>
<protein>
    <submittedName>
        <fullName evidence="5">Oxidoreductase NAD-binding domain-containingprotein 1</fullName>
        <ecNumber evidence="5">1.-.-.-</ecNumber>
    </submittedName>
</protein>
<dbReference type="PROSITE" id="PS51384">
    <property type="entry name" value="FAD_FR"/>
    <property type="match status" value="1"/>
</dbReference>
<dbReference type="Proteomes" id="UP000054498">
    <property type="component" value="Unassembled WGS sequence"/>
</dbReference>
<evidence type="ECO:0000259" key="4">
    <source>
        <dbReference type="PROSITE" id="PS51384"/>
    </source>
</evidence>
<organism evidence="5 6">
    <name type="scientific">Monoraphidium neglectum</name>
    <dbReference type="NCBI Taxonomy" id="145388"/>
    <lineage>
        <taxon>Eukaryota</taxon>
        <taxon>Viridiplantae</taxon>
        <taxon>Chlorophyta</taxon>
        <taxon>core chlorophytes</taxon>
        <taxon>Chlorophyceae</taxon>
        <taxon>CS clade</taxon>
        <taxon>Sphaeropleales</taxon>
        <taxon>Selenastraceae</taxon>
        <taxon>Monoraphidium</taxon>
    </lineage>
</organism>
<dbReference type="PANTHER" id="PTHR46505">
    <property type="entry name" value="OXIDOREDUCTASE NAD-BINDING DOMAIN-CONTAINING PROTEIN 1"/>
    <property type="match status" value="1"/>
</dbReference>